<evidence type="ECO:0000256" key="6">
    <source>
        <dbReference type="ARBA" id="ARBA00022842"/>
    </source>
</evidence>
<dbReference type="CDD" id="cd09725">
    <property type="entry name" value="Cas2_I_II_III"/>
    <property type="match status" value="1"/>
</dbReference>
<comment type="function">
    <text evidence="8">CRISPR (clustered regularly interspaced short palindromic repeat), is an adaptive immune system that provides protection against mobile genetic elements (viruses, transposable elements and conjugative plasmids). CRISPR clusters contain sequences complementary to antecedent mobile elements and target invading nucleic acids. CRISPR clusters are transcribed and processed into CRISPR RNA (crRNA). Functions as a ssRNA-specific endoribonuclease. Involved in the integration of spacer DNA into the CRISPR cassette.</text>
</comment>
<dbReference type="Pfam" id="PF09827">
    <property type="entry name" value="CRISPR_Cas2"/>
    <property type="match status" value="1"/>
</dbReference>
<keyword evidence="5 8" id="KW-0378">Hydrolase</keyword>
<comment type="similarity">
    <text evidence="8">Belongs to the CRISPR-associated endoribonuclease Cas2 protein family.</text>
</comment>
<evidence type="ECO:0000256" key="5">
    <source>
        <dbReference type="ARBA" id="ARBA00022801"/>
    </source>
</evidence>
<dbReference type="GO" id="GO:0046872">
    <property type="term" value="F:metal ion binding"/>
    <property type="evidence" value="ECO:0007669"/>
    <property type="project" value="UniProtKB-UniRule"/>
</dbReference>
<keyword evidence="4 8" id="KW-0255">Endonuclease</keyword>
<dbReference type="NCBIfam" id="TIGR01573">
    <property type="entry name" value="cas2"/>
    <property type="match status" value="1"/>
</dbReference>
<dbReference type="STRING" id="49547.MBCUR_11880"/>
<gene>
    <name evidence="9" type="primary">cas2_2</name>
    <name evidence="8" type="synonym">cas2</name>
    <name evidence="9" type="ORF">MBCUR_11880</name>
</gene>
<proteinExistence type="inferred from homology"/>
<sequence length="87" mass="10351">MYLIIVYDIKVERVNKVKSFLRQNLYWIQNSVFEGEVTKSEYNYILSELKKIVDENEDSIIIYKFRTDNAMKKEIIGIEKSPIGEIL</sequence>
<name>A0A166AHF2_9EURY</name>
<dbReference type="GO" id="GO:0043571">
    <property type="term" value="P:maintenance of CRISPR repeat elements"/>
    <property type="evidence" value="ECO:0007669"/>
    <property type="project" value="UniProtKB-UniRule"/>
</dbReference>
<evidence type="ECO:0000313" key="9">
    <source>
        <dbReference type="EMBL" id="KZX12036.1"/>
    </source>
</evidence>
<keyword evidence="2 8" id="KW-0540">Nuclease</keyword>
<dbReference type="OrthoDB" id="43236at2157"/>
<reference evidence="9 10" key="1">
    <citation type="submission" date="2016-04" db="EMBL/GenBank/DDBJ databases">
        <title>Genome sequence of Methanobrevibacter curvatus DSM 11111.</title>
        <authorList>
            <person name="Poehlein A."/>
            <person name="Seedorf H."/>
            <person name="Daniel R."/>
        </authorList>
    </citation>
    <scope>NUCLEOTIDE SEQUENCE [LARGE SCALE GENOMIC DNA]</scope>
    <source>
        <strain evidence="9 10">DSM 11111</strain>
    </source>
</reference>
<dbReference type="PANTHER" id="PTHR34405">
    <property type="entry name" value="CRISPR-ASSOCIATED ENDORIBONUCLEASE CAS2"/>
    <property type="match status" value="1"/>
</dbReference>
<dbReference type="HAMAP" id="MF_01471">
    <property type="entry name" value="Cas2"/>
    <property type="match status" value="1"/>
</dbReference>
<protein>
    <recommendedName>
        <fullName evidence="8">CRISPR-associated endoribonuclease Cas2</fullName>
        <ecNumber evidence="8">3.1.-.-</ecNumber>
    </recommendedName>
</protein>
<dbReference type="PATRIC" id="fig|49547.3.peg.1276"/>
<evidence type="ECO:0000313" key="10">
    <source>
        <dbReference type="Proteomes" id="UP000077245"/>
    </source>
</evidence>
<keyword evidence="10" id="KW-1185">Reference proteome</keyword>
<dbReference type="InterPro" id="IPR019199">
    <property type="entry name" value="Virulence_VapD/CRISPR_Cas2"/>
</dbReference>
<evidence type="ECO:0000256" key="8">
    <source>
        <dbReference type="HAMAP-Rule" id="MF_01471"/>
    </source>
</evidence>
<dbReference type="GO" id="GO:0051607">
    <property type="term" value="P:defense response to virus"/>
    <property type="evidence" value="ECO:0007669"/>
    <property type="project" value="UniProtKB-UniRule"/>
</dbReference>
<keyword evidence="6 8" id="KW-0460">Magnesium</keyword>
<evidence type="ECO:0000256" key="7">
    <source>
        <dbReference type="ARBA" id="ARBA00023118"/>
    </source>
</evidence>
<accession>A0A166AHF2</accession>
<dbReference type="InterPro" id="IPR021127">
    <property type="entry name" value="CRISPR_associated_Cas2"/>
</dbReference>
<dbReference type="EC" id="3.1.-.-" evidence="8"/>
<evidence type="ECO:0000256" key="2">
    <source>
        <dbReference type="ARBA" id="ARBA00022722"/>
    </source>
</evidence>
<comment type="cofactor">
    <cofactor evidence="1 8">
        <name>Mg(2+)</name>
        <dbReference type="ChEBI" id="CHEBI:18420"/>
    </cofactor>
</comment>
<dbReference type="AlphaFoldDB" id="A0A166AHF2"/>
<evidence type="ECO:0000256" key="1">
    <source>
        <dbReference type="ARBA" id="ARBA00001946"/>
    </source>
</evidence>
<dbReference type="GO" id="GO:0004521">
    <property type="term" value="F:RNA endonuclease activity"/>
    <property type="evidence" value="ECO:0007669"/>
    <property type="project" value="InterPro"/>
</dbReference>
<dbReference type="Gene3D" id="3.30.70.240">
    <property type="match status" value="1"/>
</dbReference>
<feature type="binding site" evidence="8">
    <location>
        <position position="8"/>
    </location>
    <ligand>
        <name>Mg(2+)</name>
        <dbReference type="ChEBI" id="CHEBI:18420"/>
        <note>catalytic</note>
    </ligand>
</feature>
<dbReference type="RefSeq" id="WP_067091506.1">
    <property type="nucleotide sequence ID" value="NZ_LWMV01000175.1"/>
</dbReference>
<comment type="subunit">
    <text evidence="8">Homodimer, forms a heterotetramer with a Cas1 homodimer.</text>
</comment>
<dbReference type="GO" id="GO:0016787">
    <property type="term" value="F:hydrolase activity"/>
    <property type="evidence" value="ECO:0007669"/>
    <property type="project" value="UniProtKB-KW"/>
</dbReference>
<dbReference type="EMBL" id="LWMV01000175">
    <property type="protein sequence ID" value="KZX12036.1"/>
    <property type="molecule type" value="Genomic_DNA"/>
</dbReference>
<organism evidence="9 10">
    <name type="scientific">Methanobrevibacter curvatus</name>
    <dbReference type="NCBI Taxonomy" id="49547"/>
    <lineage>
        <taxon>Archaea</taxon>
        <taxon>Methanobacteriati</taxon>
        <taxon>Methanobacteriota</taxon>
        <taxon>Methanomada group</taxon>
        <taxon>Methanobacteria</taxon>
        <taxon>Methanobacteriales</taxon>
        <taxon>Methanobacteriaceae</taxon>
        <taxon>Methanobrevibacter</taxon>
    </lineage>
</organism>
<dbReference type="SUPFAM" id="SSF143430">
    <property type="entry name" value="TTP0101/SSO1404-like"/>
    <property type="match status" value="1"/>
</dbReference>
<keyword evidence="3 8" id="KW-0479">Metal-binding</keyword>
<dbReference type="PANTHER" id="PTHR34405:SF1">
    <property type="entry name" value="CRISPR-ASSOCIATED ENDORIBONUCLEASE CAS2"/>
    <property type="match status" value="1"/>
</dbReference>
<evidence type="ECO:0000256" key="4">
    <source>
        <dbReference type="ARBA" id="ARBA00022759"/>
    </source>
</evidence>
<dbReference type="Proteomes" id="UP000077245">
    <property type="component" value="Unassembled WGS sequence"/>
</dbReference>
<comment type="caution">
    <text evidence="9">The sequence shown here is derived from an EMBL/GenBank/DDBJ whole genome shotgun (WGS) entry which is preliminary data.</text>
</comment>
<evidence type="ECO:0000256" key="3">
    <source>
        <dbReference type="ARBA" id="ARBA00022723"/>
    </source>
</evidence>
<keyword evidence="7 8" id="KW-0051">Antiviral defense</keyword>